<evidence type="ECO:0000313" key="3">
    <source>
        <dbReference type="EMBL" id="EFP11708.1"/>
    </source>
</evidence>
<dbReference type="HOGENOM" id="CLU_1020269_0_0_1"/>
<keyword evidence="4" id="KW-1185">Reference proteome</keyword>
<name>E3MXL7_CAERE</name>
<evidence type="ECO:0000256" key="2">
    <source>
        <dbReference type="SAM" id="MobiDB-lite"/>
    </source>
</evidence>
<evidence type="ECO:0000256" key="1">
    <source>
        <dbReference type="SAM" id="Coils"/>
    </source>
</evidence>
<gene>
    <name evidence="3" type="ORF">CRE_27761</name>
</gene>
<sequence>MTSPSESRVIYESDLSIFNGRLCSLRILIHSQTENQVKIRVTSSSDVSILLDRTIEFSECQKLIDILNGVIKARAQDPTILGPRVDQVFGDSEFPYRLVVQPRNSDIPLINIPMAQASPEERCDHVLQLYLTEKTQHQAQIAKTEELSKQLQSTVAEYNALRQRCEFDEKEINLLRQLTRSNSENRKRNRDDSDSTPMKKRRCRCGDDESCGSDCDGEMEEDEEDDDISADVQMFRAAASQLQMSGRESHNEVTKVGGVSTALPGSFAHTFVI</sequence>
<reference evidence="3" key="1">
    <citation type="submission" date="2007-07" db="EMBL/GenBank/DDBJ databases">
        <title>PCAP assembly of the Caenorhabditis remanei genome.</title>
        <authorList>
            <consortium name="The Caenorhabditis remanei Sequencing Consortium"/>
            <person name="Wilson R.K."/>
        </authorList>
    </citation>
    <scope>NUCLEOTIDE SEQUENCE [LARGE SCALE GENOMIC DNA]</scope>
    <source>
        <strain evidence="3">PB4641</strain>
    </source>
</reference>
<dbReference type="STRING" id="31234.E3MXL7"/>
<dbReference type="AlphaFoldDB" id="E3MXL7"/>
<keyword evidence="1" id="KW-0175">Coiled coil</keyword>
<dbReference type="eggNOG" id="KOG1721">
    <property type="taxonomic scope" value="Eukaryota"/>
</dbReference>
<organism evidence="4">
    <name type="scientific">Caenorhabditis remanei</name>
    <name type="common">Caenorhabditis vulgaris</name>
    <dbReference type="NCBI Taxonomy" id="31234"/>
    <lineage>
        <taxon>Eukaryota</taxon>
        <taxon>Metazoa</taxon>
        <taxon>Ecdysozoa</taxon>
        <taxon>Nematoda</taxon>
        <taxon>Chromadorea</taxon>
        <taxon>Rhabditida</taxon>
        <taxon>Rhabditina</taxon>
        <taxon>Rhabditomorpha</taxon>
        <taxon>Rhabditoidea</taxon>
        <taxon>Rhabditidae</taxon>
        <taxon>Peloderinae</taxon>
        <taxon>Caenorhabditis</taxon>
    </lineage>
</organism>
<feature type="compositionally biased region" description="Acidic residues" evidence="2">
    <location>
        <begin position="208"/>
        <end position="229"/>
    </location>
</feature>
<proteinExistence type="predicted"/>
<protein>
    <submittedName>
        <fullName evidence="3">Uncharacterized protein</fullName>
    </submittedName>
</protein>
<feature type="compositionally biased region" description="Basic and acidic residues" evidence="2">
    <location>
        <begin position="183"/>
        <end position="193"/>
    </location>
</feature>
<dbReference type="Proteomes" id="UP000008281">
    <property type="component" value="Unassembled WGS sequence"/>
</dbReference>
<feature type="coiled-coil region" evidence="1">
    <location>
        <begin position="134"/>
        <end position="178"/>
    </location>
</feature>
<feature type="region of interest" description="Disordered" evidence="2">
    <location>
        <begin position="178"/>
        <end position="260"/>
    </location>
</feature>
<dbReference type="InParanoid" id="E3MXL7"/>
<evidence type="ECO:0000313" key="4">
    <source>
        <dbReference type="Proteomes" id="UP000008281"/>
    </source>
</evidence>
<dbReference type="EMBL" id="DS268492">
    <property type="protein sequence ID" value="EFP11708.1"/>
    <property type="molecule type" value="Genomic_DNA"/>
</dbReference>
<accession>E3MXL7</accession>